<proteinExistence type="predicted"/>
<dbReference type="Proteomes" id="UP000532273">
    <property type="component" value="Unassembled WGS sequence"/>
</dbReference>
<organism evidence="2 3">
    <name type="scientific">Pedobacter zeae</name>
    <dbReference type="NCBI Taxonomy" id="1737356"/>
    <lineage>
        <taxon>Bacteria</taxon>
        <taxon>Pseudomonadati</taxon>
        <taxon>Bacteroidota</taxon>
        <taxon>Sphingobacteriia</taxon>
        <taxon>Sphingobacteriales</taxon>
        <taxon>Sphingobacteriaceae</taxon>
        <taxon>Pedobacter</taxon>
    </lineage>
</organism>
<dbReference type="AlphaFoldDB" id="A0A7W6P6W7"/>
<dbReference type="PANTHER" id="PTHR23082">
    <property type="entry name" value="TRANSCRIPTION INITIATION FACTOR IIIC TFIIIC , POLYPEPTIDE 3-RELATED"/>
    <property type="match status" value="1"/>
</dbReference>
<evidence type="ECO:0000313" key="2">
    <source>
        <dbReference type="EMBL" id="MBB4109328.1"/>
    </source>
</evidence>
<reference evidence="1" key="4">
    <citation type="submission" date="2024-05" db="EMBL/GenBank/DDBJ databases">
        <authorList>
            <person name="Sun Q."/>
            <person name="Zhou Y."/>
        </authorList>
    </citation>
    <scope>NUCLEOTIDE SEQUENCE</scope>
    <source>
        <strain evidence="1">CGMCC 1.15287</strain>
    </source>
</reference>
<reference evidence="2 3" key="3">
    <citation type="submission" date="2020-08" db="EMBL/GenBank/DDBJ databases">
        <title>Genomic Encyclopedia of Type Strains, Phase IV (KMG-IV): sequencing the most valuable type-strain genomes for metagenomic binning, comparative biology and taxonomic classification.</title>
        <authorList>
            <person name="Goeker M."/>
        </authorList>
    </citation>
    <scope>NUCLEOTIDE SEQUENCE [LARGE SCALE GENOMIC DNA]</scope>
    <source>
        <strain evidence="2 3">DSM 100774</strain>
    </source>
</reference>
<gene>
    <name evidence="1" type="ORF">GCM10007422_30910</name>
    <name evidence="2" type="ORF">GGQ60_003337</name>
</gene>
<dbReference type="Gene3D" id="1.25.40.10">
    <property type="entry name" value="Tetratricopeptide repeat domain"/>
    <property type="match status" value="3"/>
</dbReference>
<protein>
    <submittedName>
        <fullName evidence="2">Tetratricopeptide (TPR) repeat protein</fullName>
    </submittedName>
</protein>
<dbReference type="GO" id="GO:0000127">
    <property type="term" value="C:transcription factor TFIIIC complex"/>
    <property type="evidence" value="ECO:0007669"/>
    <property type="project" value="TreeGrafter"/>
</dbReference>
<reference evidence="4" key="2">
    <citation type="journal article" date="2019" name="Int. J. Syst. Evol. Microbiol.">
        <title>The Global Catalogue of Microorganisms (GCM) 10K type strain sequencing project: providing services to taxonomists for standard genome sequencing and annotation.</title>
        <authorList>
            <consortium name="The Broad Institute Genomics Platform"/>
            <consortium name="The Broad Institute Genome Sequencing Center for Infectious Disease"/>
            <person name="Wu L."/>
            <person name="Ma J."/>
        </authorList>
    </citation>
    <scope>NUCLEOTIDE SEQUENCE [LARGE SCALE GENOMIC DNA]</scope>
    <source>
        <strain evidence="4">CGMCC 1.15287</strain>
    </source>
</reference>
<dbReference type="RefSeq" id="WP_183766282.1">
    <property type="nucleotide sequence ID" value="NZ_BMHZ01000003.1"/>
</dbReference>
<evidence type="ECO:0000313" key="3">
    <source>
        <dbReference type="Proteomes" id="UP000532273"/>
    </source>
</evidence>
<accession>A0A7W6P6W7</accession>
<dbReference type="InterPro" id="IPR039340">
    <property type="entry name" value="Tfc4/TFIIIC-102/Sfc4"/>
</dbReference>
<dbReference type="PANTHER" id="PTHR23082:SF0">
    <property type="entry name" value="GENERAL TRANSCRIPTION FACTOR 3C POLYPEPTIDE 3"/>
    <property type="match status" value="1"/>
</dbReference>
<dbReference type="InterPro" id="IPR011990">
    <property type="entry name" value="TPR-like_helical_dom_sf"/>
</dbReference>
<comment type="caution">
    <text evidence="2">The sequence shown here is derived from an EMBL/GenBank/DDBJ whole genome shotgun (WGS) entry which is preliminary data.</text>
</comment>
<dbReference type="SUPFAM" id="SSF48452">
    <property type="entry name" value="TPR-like"/>
    <property type="match status" value="3"/>
</dbReference>
<reference evidence="1" key="1">
    <citation type="journal article" date="2014" name="Int. J. Syst. Evol. Microbiol.">
        <title>Complete genome of a new Firmicutes species belonging to the dominant human colonic microbiota ('Ruminococcus bicirculans') reveals two chromosomes and a selective capacity to utilize plant glucans.</title>
        <authorList>
            <consortium name="NISC Comparative Sequencing Program"/>
            <person name="Wegmann U."/>
            <person name="Louis P."/>
            <person name="Goesmann A."/>
            <person name="Henrissat B."/>
            <person name="Duncan S.H."/>
            <person name="Flint H.J."/>
        </authorList>
    </citation>
    <scope>NUCLEOTIDE SEQUENCE</scope>
    <source>
        <strain evidence="1">CGMCC 1.15287</strain>
    </source>
</reference>
<sequence>MQQQNKTDLEHLQSIYNEGNLLECLKATDFFLLVNPQNHDGLLLKAKCAFELSFDKGSDNNFLDMAINSFEQLLGLVPTHEESMLYLAYISIMITGTNLSKAISYCTQLTASEHLDIRIKAITYRQEAYFQTGEIDNALNDLELLIKLNQAHGIENRSLTDLKLGELYARKADLYLYHKNDRAKAMAVFKEGLVYRYKDVHTYILIANLAIDHQEYEFGGEVAQIAFFSSNADADEELLALYDRLTELTQRGIINKPVIYAMFIGRKIYQTQLGYDTVDMLNFALDYIKVFPDWFIPYHYAGAALYETKSYGEALFYLQESLAHGGLALGLQRFIEVTYRVKGQLPLIEKWPVDSPVMYYNAGVSFFEESESNIRQADTASELLKIRANFYKISYNSFYDYFYNGKGNGADNEPHIFAMCCNNYGIALSELGEYETAVKVHQLGYSLSPFWEQLSSLATALLALNRYEEVIEVTEKASTYSDEYLRFEDYIDLKGKQLEASYALGRKEQASNLLNLIEEEYNTFIAAHQSELTGQYLFLLSQRYIVIQNIRQELLSEDSLENAVQVWQDQLDKNPDDNSSWYMLMQNYFQLKDYRQCIACADNYQSVKGAAITMESVQKVHYMRGMSYLYLGNYVSAKENLINLLDNCQPGIETQESTICDANINLAQCSYALEQWDECMDFALAVVACYDRNGWKWDDLRLRATLLYADACKAAGETDAAIGTVINILKVVPDNEEALKRKKEWKPGGLFSFLKRR</sequence>
<dbReference type="EMBL" id="BMHZ01000003">
    <property type="protein sequence ID" value="GGH11600.1"/>
    <property type="molecule type" value="Genomic_DNA"/>
</dbReference>
<dbReference type="Proteomes" id="UP000642938">
    <property type="component" value="Unassembled WGS sequence"/>
</dbReference>
<dbReference type="EMBL" id="JACIEF010000003">
    <property type="protein sequence ID" value="MBB4109328.1"/>
    <property type="molecule type" value="Genomic_DNA"/>
</dbReference>
<dbReference type="GO" id="GO:0006383">
    <property type="term" value="P:transcription by RNA polymerase III"/>
    <property type="evidence" value="ECO:0007669"/>
    <property type="project" value="InterPro"/>
</dbReference>
<dbReference type="InterPro" id="IPR019734">
    <property type="entry name" value="TPR_rpt"/>
</dbReference>
<evidence type="ECO:0000313" key="1">
    <source>
        <dbReference type="EMBL" id="GGH11600.1"/>
    </source>
</evidence>
<dbReference type="SMART" id="SM00028">
    <property type="entry name" value="TPR"/>
    <property type="match status" value="4"/>
</dbReference>
<evidence type="ECO:0000313" key="4">
    <source>
        <dbReference type="Proteomes" id="UP000642938"/>
    </source>
</evidence>
<keyword evidence="4" id="KW-1185">Reference proteome</keyword>
<name>A0A7W6P6W7_9SPHI</name>